<dbReference type="InterPro" id="IPR029016">
    <property type="entry name" value="GAF-like_dom_sf"/>
</dbReference>
<evidence type="ECO:0000256" key="2">
    <source>
        <dbReference type="ARBA" id="ARBA00004236"/>
    </source>
</evidence>
<accession>A0A010YX47</accession>
<comment type="subcellular location">
    <subcellularLocation>
        <location evidence="2">Cell membrane</location>
    </subcellularLocation>
</comment>
<dbReference type="CDD" id="cd00075">
    <property type="entry name" value="HATPase"/>
    <property type="match status" value="1"/>
</dbReference>
<dbReference type="InterPro" id="IPR003661">
    <property type="entry name" value="HisK_dim/P_dom"/>
</dbReference>
<dbReference type="GO" id="GO:0030295">
    <property type="term" value="F:protein kinase activator activity"/>
    <property type="evidence" value="ECO:0007669"/>
    <property type="project" value="TreeGrafter"/>
</dbReference>
<keyword evidence="8" id="KW-0067">ATP-binding</keyword>
<dbReference type="GO" id="GO:0007234">
    <property type="term" value="P:osmosensory signaling via phosphorelay pathway"/>
    <property type="evidence" value="ECO:0007669"/>
    <property type="project" value="TreeGrafter"/>
</dbReference>
<dbReference type="InterPro" id="IPR003594">
    <property type="entry name" value="HATPase_dom"/>
</dbReference>
<evidence type="ECO:0000256" key="5">
    <source>
        <dbReference type="ARBA" id="ARBA00022679"/>
    </source>
</evidence>
<evidence type="ECO:0000313" key="12">
    <source>
        <dbReference type="EMBL" id="EXG79723.1"/>
    </source>
</evidence>
<evidence type="ECO:0000256" key="10">
    <source>
        <dbReference type="ARBA" id="ARBA00039401"/>
    </source>
</evidence>
<evidence type="ECO:0000256" key="7">
    <source>
        <dbReference type="ARBA" id="ARBA00022777"/>
    </source>
</evidence>
<keyword evidence="9" id="KW-0902">Two-component regulatory system</keyword>
<keyword evidence="13" id="KW-1185">Reference proteome</keyword>
<dbReference type="AlphaFoldDB" id="A0A010YX47"/>
<name>A0A010YX47_9ACTN</name>
<dbReference type="FunFam" id="1.10.287.130:FF:000001">
    <property type="entry name" value="Two-component sensor histidine kinase"/>
    <property type="match status" value="1"/>
</dbReference>
<dbReference type="InterPro" id="IPR005467">
    <property type="entry name" value="His_kinase_dom"/>
</dbReference>
<dbReference type="InterPro" id="IPR036890">
    <property type="entry name" value="HATPase_C_sf"/>
</dbReference>
<proteinExistence type="predicted"/>
<dbReference type="Gene3D" id="1.10.287.130">
    <property type="match status" value="1"/>
</dbReference>
<keyword evidence="4" id="KW-0597">Phosphoprotein</keyword>
<reference evidence="12 13" key="1">
    <citation type="submission" date="2013-07" db="EMBL/GenBank/DDBJ databases">
        <authorList>
            <consortium name="DOE Joint Genome Institute"/>
            <person name="Eisen J."/>
            <person name="Huntemann M."/>
            <person name="Han J."/>
            <person name="Chen A."/>
            <person name="Kyrpides N."/>
            <person name="Mavromatis K."/>
            <person name="Markowitz V."/>
            <person name="Palaniappan K."/>
            <person name="Ivanova N."/>
            <person name="Schaumberg A."/>
            <person name="Pati A."/>
            <person name="Liolios K."/>
            <person name="Nordberg H.P."/>
            <person name="Cantor M.N."/>
            <person name="Hua S.X."/>
            <person name="Woyke T."/>
        </authorList>
    </citation>
    <scope>NUCLEOTIDE SEQUENCE [LARGE SCALE GENOMIC DNA]</scope>
    <source>
        <strain evidence="12 13">DSM 44712</strain>
    </source>
</reference>
<dbReference type="GO" id="GO:0005886">
    <property type="term" value="C:plasma membrane"/>
    <property type="evidence" value="ECO:0007669"/>
    <property type="project" value="UniProtKB-SubCell"/>
</dbReference>
<evidence type="ECO:0000313" key="13">
    <source>
        <dbReference type="Proteomes" id="UP000021053"/>
    </source>
</evidence>
<dbReference type="Pfam" id="PF02518">
    <property type="entry name" value="HATPase_c"/>
    <property type="match status" value="1"/>
</dbReference>
<dbReference type="HOGENOM" id="CLU_000445_114_44_11"/>
<dbReference type="Proteomes" id="UP000021053">
    <property type="component" value="Unassembled WGS sequence"/>
</dbReference>
<dbReference type="SMART" id="SM00387">
    <property type="entry name" value="HATPase_c"/>
    <property type="match status" value="1"/>
</dbReference>
<dbReference type="Pfam" id="PF00512">
    <property type="entry name" value="HisKA"/>
    <property type="match status" value="1"/>
</dbReference>
<dbReference type="GO" id="GO:0000156">
    <property type="term" value="F:phosphorelay response regulator activity"/>
    <property type="evidence" value="ECO:0007669"/>
    <property type="project" value="TreeGrafter"/>
</dbReference>
<evidence type="ECO:0000259" key="11">
    <source>
        <dbReference type="PROSITE" id="PS50109"/>
    </source>
</evidence>
<dbReference type="Gene3D" id="3.30.565.10">
    <property type="entry name" value="Histidine kinase-like ATPase, C-terminal domain"/>
    <property type="match status" value="1"/>
</dbReference>
<protein>
    <recommendedName>
        <fullName evidence="10">Sensor-like histidine kinase SenX3</fullName>
        <ecNumber evidence="3">2.7.13.3</ecNumber>
    </recommendedName>
</protein>
<dbReference type="SUPFAM" id="SSF55874">
    <property type="entry name" value="ATPase domain of HSP90 chaperone/DNA topoisomerase II/histidine kinase"/>
    <property type="match status" value="1"/>
</dbReference>
<evidence type="ECO:0000256" key="4">
    <source>
        <dbReference type="ARBA" id="ARBA00022553"/>
    </source>
</evidence>
<gene>
    <name evidence="12" type="ORF">CryarDRAFT_0767</name>
</gene>
<dbReference type="GO" id="GO:0000155">
    <property type="term" value="F:phosphorelay sensor kinase activity"/>
    <property type="evidence" value="ECO:0007669"/>
    <property type="project" value="InterPro"/>
</dbReference>
<dbReference type="InterPro" id="IPR004358">
    <property type="entry name" value="Sig_transdc_His_kin-like_C"/>
</dbReference>
<dbReference type="EMBL" id="JFBT01000001">
    <property type="protein sequence ID" value="EXG79723.1"/>
    <property type="molecule type" value="Genomic_DNA"/>
</dbReference>
<keyword evidence="5" id="KW-0808">Transferase</keyword>
<dbReference type="InterPro" id="IPR003018">
    <property type="entry name" value="GAF"/>
</dbReference>
<dbReference type="InterPro" id="IPR050351">
    <property type="entry name" value="BphY/WalK/GraS-like"/>
</dbReference>
<feature type="domain" description="Histidine kinase" evidence="11">
    <location>
        <begin position="187"/>
        <end position="403"/>
    </location>
</feature>
<dbReference type="Pfam" id="PF01590">
    <property type="entry name" value="GAF"/>
    <property type="match status" value="1"/>
</dbReference>
<dbReference type="SUPFAM" id="SSF47384">
    <property type="entry name" value="Homodimeric domain of signal transducing histidine kinase"/>
    <property type="match status" value="1"/>
</dbReference>
<organism evidence="12 13">
    <name type="scientific">Cryptosporangium arvum DSM 44712</name>
    <dbReference type="NCBI Taxonomy" id="927661"/>
    <lineage>
        <taxon>Bacteria</taxon>
        <taxon>Bacillati</taxon>
        <taxon>Actinomycetota</taxon>
        <taxon>Actinomycetes</taxon>
        <taxon>Cryptosporangiales</taxon>
        <taxon>Cryptosporangiaceae</taxon>
        <taxon>Cryptosporangium</taxon>
    </lineage>
</organism>
<dbReference type="CDD" id="cd00082">
    <property type="entry name" value="HisKA"/>
    <property type="match status" value="1"/>
</dbReference>
<dbReference type="PANTHER" id="PTHR42878:SF7">
    <property type="entry name" value="SENSOR HISTIDINE KINASE GLRK"/>
    <property type="match status" value="1"/>
</dbReference>
<dbReference type="PRINTS" id="PR00344">
    <property type="entry name" value="BCTRLSENSOR"/>
</dbReference>
<keyword evidence="7 12" id="KW-0418">Kinase</keyword>
<dbReference type="RefSeq" id="WP_211247249.1">
    <property type="nucleotide sequence ID" value="NZ_KK073874.1"/>
</dbReference>
<dbReference type="PATRIC" id="fig|927661.3.peg.754"/>
<dbReference type="InterPro" id="IPR036097">
    <property type="entry name" value="HisK_dim/P_sf"/>
</dbReference>
<dbReference type="GO" id="GO:0005524">
    <property type="term" value="F:ATP binding"/>
    <property type="evidence" value="ECO:0007669"/>
    <property type="project" value="UniProtKB-KW"/>
</dbReference>
<keyword evidence="6" id="KW-0547">Nucleotide-binding</keyword>
<dbReference type="EC" id="2.7.13.3" evidence="3"/>
<evidence type="ECO:0000256" key="8">
    <source>
        <dbReference type="ARBA" id="ARBA00022840"/>
    </source>
</evidence>
<dbReference type="SMART" id="SM00065">
    <property type="entry name" value="GAF"/>
    <property type="match status" value="1"/>
</dbReference>
<dbReference type="Gene3D" id="3.30.450.40">
    <property type="match status" value="1"/>
</dbReference>
<evidence type="ECO:0000256" key="1">
    <source>
        <dbReference type="ARBA" id="ARBA00000085"/>
    </source>
</evidence>
<dbReference type="SUPFAM" id="SSF55781">
    <property type="entry name" value="GAF domain-like"/>
    <property type="match status" value="1"/>
</dbReference>
<evidence type="ECO:0000256" key="6">
    <source>
        <dbReference type="ARBA" id="ARBA00022741"/>
    </source>
</evidence>
<comment type="caution">
    <text evidence="12">The sequence shown here is derived from an EMBL/GenBank/DDBJ whole genome shotgun (WGS) entry which is preliminary data.</text>
</comment>
<dbReference type="PANTHER" id="PTHR42878">
    <property type="entry name" value="TWO-COMPONENT HISTIDINE KINASE"/>
    <property type="match status" value="1"/>
</dbReference>
<evidence type="ECO:0000256" key="3">
    <source>
        <dbReference type="ARBA" id="ARBA00012438"/>
    </source>
</evidence>
<dbReference type="SMART" id="SM00388">
    <property type="entry name" value="HisKA"/>
    <property type="match status" value="1"/>
</dbReference>
<evidence type="ECO:0000256" key="9">
    <source>
        <dbReference type="ARBA" id="ARBA00023012"/>
    </source>
</evidence>
<sequence>MSVAGAVRAEEARLAVLRGHEILDTAAEPEFDDIAMLAAEICGTPIAMVSLVDSDRQWFKARVGVDAPETCRDAAFCAHALEQPDVLEVPDAASDPRFAGNPLVLGEPFIRFYAGAPLRVENGVSLGTVCVIDQQPRSLTAPQRRALRALARHAAAEIELRSYARRTADVTRRVVELEELKNRILTTVSHELRTPLASIRGYLELLLDDSDPLDPQTGRDFLAVMQRNAHRLTQLVDDMLLATKVGAGGLELNRSPIDLTELVAAVVAGSRPLAEHKGLAVIVDRPEQVIVCGSHRELTQALQHVLLNAIKFTSDGAITVQIADASAPTVIVTDTGSGIDDVDLPRLFDPFYRGETAEAAAIQGPGLGLTLVRAIVEAHGGQVDLRSRLGAGTSVALRFPPCDPG</sequence>
<dbReference type="PROSITE" id="PS50109">
    <property type="entry name" value="HIS_KIN"/>
    <property type="match status" value="1"/>
</dbReference>
<comment type="catalytic activity">
    <reaction evidence="1">
        <text>ATP + protein L-histidine = ADP + protein N-phospho-L-histidine.</text>
        <dbReference type="EC" id="2.7.13.3"/>
    </reaction>
</comment>